<evidence type="ECO:0000313" key="2">
    <source>
        <dbReference type="Proteomes" id="UP000245959"/>
    </source>
</evidence>
<dbReference type="AlphaFoldDB" id="A0A2U1ALD8"/>
<gene>
    <name evidence="1" type="ORF">C8D82_13243</name>
</gene>
<sequence>MNCDRFKFRVWDSKTARYLDCHNSPMIGMDRDSLEVVGNIHEDEKR</sequence>
<evidence type="ECO:0000313" key="1">
    <source>
        <dbReference type="EMBL" id="PVY37205.1"/>
    </source>
</evidence>
<proteinExistence type="predicted"/>
<dbReference type="EMBL" id="QEKH01000032">
    <property type="protein sequence ID" value="PVY37205.1"/>
    <property type="molecule type" value="Genomic_DNA"/>
</dbReference>
<reference evidence="1 2" key="1">
    <citation type="submission" date="2018-04" db="EMBL/GenBank/DDBJ databases">
        <title>Genomic Encyclopedia of Type Strains, Phase IV (KMG-IV): sequencing the most valuable type-strain genomes for metagenomic binning, comparative biology and taxonomic classification.</title>
        <authorList>
            <person name="Goeker M."/>
        </authorList>
    </citation>
    <scope>NUCLEOTIDE SEQUENCE [LARGE SCALE GENOMIC DNA]</scope>
    <source>
        <strain evidence="1 2">DSM 14823</strain>
    </source>
</reference>
<protein>
    <submittedName>
        <fullName evidence="1">Uncharacterized protein</fullName>
    </submittedName>
</protein>
<organism evidence="1 2">
    <name type="scientific">Victivallis vadensis</name>
    <dbReference type="NCBI Taxonomy" id="172901"/>
    <lineage>
        <taxon>Bacteria</taxon>
        <taxon>Pseudomonadati</taxon>
        <taxon>Lentisphaerota</taxon>
        <taxon>Lentisphaeria</taxon>
        <taxon>Victivallales</taxon>
        <taxon>Victivallaceae</taxon>
        <taxon>Victivallis</taxon>
    </lineage>
</organism>
<keyword evidence="2" id="KW-1185">Reference proteome</keyword>
<accession>A0A2U1ALD8</accession>
<name>A0A2U1ALD8_9BACT</name>
<comment type="caution">
    <text evidence="1">The sequence shown here is derived from an EMBL/GenBank/DDBJ whole genome shotgun (WGS) entry which is preliminary data.</text>
</comment>
<dbReference type="Proteomes" id="UP000245959">
    <property type="component" value="Unassembled WGS sequence"/>
</dbReference>